<evidence type="ECO:0000313" key="3">
    <source>
        <dbReference type="WBParaSite" id="Gr19_v10_g10869.t1"/>
    </source>
</evidence>
<sequence length="87" mass="10534">MLLRFELRLRAVEPNFARLRLEIGQHRIQDRIFRTTGPESRKKYEPSRLHFLFALCFRHFILAVLNFLLTAHFGMTEHAYRQQQHVV</sequence>
<dbReference type="AlphaFoldDB" id="A0A914GSE6"/>
<name>A0A914GSE6_GLORO</name>
<protein>
    <submittedName>
        <fullName evidence="3">Uncharacterized protein</fullName>
    </submittedName>
</protein>
<keyword evidence="1" id="KW-0472">Membrane</keyword>
<dbReference type="WBParaSite" id="Gr19_v10_g10869.t1">
    <property type="protein sequence ID" value="Gr19_v10_g10869.t1"/>
    <property type="gene ID" value="Gr19_v10_g10869"/>
</dbReference>
<keyword evidence="1" id="KW-1133">Transmembrane helix</keyword>
<dbReference type="Proteomes" id="UP000887572">
    <property type="component" value="Unplaced"/>
</dbReference>
<keyword evidence="2" id="KW-1185">Reference proteome</keyword>
<reference evidence="3" key="1">
    <citation type="submission" date="2022-11" db="UniProtKB">
        <authorList>
            <consortium name="WormBaseParasite"/>
        </authorList>
    </citation>
    <scope>IDENTIFICATION</scope>
</reference>
<evidence type="ECO:0000256" key="1">
    <source>
        <dbReference type="SAM" id="Phobius"/>
    </source>
</evidence>
<accession>A0A914GSE6</accession>
<evidence type="ECO:0000313" key="2">
    <source>
        <dbReference type="Proteomes" id="UP000887572"/>
    </source>
</evidence>
<organism evidence="2 3">
    <name type="scientific">Globodera rostochiensis</name>
    <name type="common">Golden nematode worm</name>
    <name type="synonym">Heterodera rostochiensis</name>
    <dbReference type="NCBI Taxonomy" id="31243"/>
    <lineage>
        <taxon>Eukaryota</taxon>
        <taxon>Metazoa</taxon>
        <taxon>Ecdysozoa</taxon>
        <taxon>Nematoda</taxon>
        <taxon>Chromadorea</taxon>
        <taxon>Rhabditida</taxon>
        <taxon>Tylenchina</taxon>
        <taxon>Tylenchomorpha</taxon>
        <taxon>Tylenchoidea</taxon>
        <taxon>Heteroderidae</taxon>
        <taxon>Heteroderinae</taxon>
        <taxon>Globodera</taxon>
    </lineage>
</organism>
<keyword evidence="1" id="KW-0812">Transmembrane</keyword>
<feature type="transmembrane region" description="Helical" evidence="1">
    <location>
        <begin position="49"/>
        <end position="69"/>
    </location>
</feature>
<proteinExistence type="predicted"/>